<sequence length="200" mass="22037">MNKWEYLEKLDELLKDLPEEDREDILSDYEEHFQIGLENGRTEEELSGALGDPKIVAKQVKAEYMISKAEDKPSAGRMMEAILAAAGLGLFNMIFVAVPALGFAAILVTLFVVGLAVVFTGILAIFSPLLNVIVPNYVHLPVSKGIFGTLIMIGGGMGLTVLGTVWVVIMAYVSKWFYDLAIRYLKLNLRIIKGRDASNN</sequence>
<reference evidence="2 3" key="1">
    <citation type="submission" date="2016-08" db="EMBL/GenBank/DDBJ databases">
        <authorList>
            <person name="Seilhamer J.J."/>
        </authorList>
    </citation>
    <scope>NUCLEOTIDE SEQUENCE [LARGE SCALE GENOMIC DNA]</scope>
    <source>
        <strain evidence="2">Buetzberg</strain>
    </source>
</reference>
<feature type="transmembrane region" description="Helical" evidence="1">
    <location>
        <begin position="81"/>
        <end position="104"/>
    </location>
</feature>
<dbReference type="EMBL" id="LT607756">
    <property type="protein sequence ID" value="SCG86704.1"/>
    <property type="molecule type" value="Genomic_DNA"/>
</dbReference>
<dbReference type="Proteomes" id="UP000094707">
    <property type="component" value="Chromosome I"/>
</dbReference>
<dbReference type="KEGG" id="mcub:MCBB_2162"/>
<protein>
    <recommendedName>
        <fullName evidence="4">DUF1700 domain-containing protein</fullName>
    </recommendedName>
</protein>
<dbReference type="RefSeq" id="WP_071907742.1">
    <property type="nucleotide sequence ID" value="NZ_LT607756.1"/>
</dbReference>
<evidence type="ECO:0000313" key="3">
    <source>
        <dbReference type="Proteomes" id="UP000094707"/>
    </source>
</evidence>
<feature type="transmembrane region" description="Helical" evidence="1">
    <location>
        <begin position="146"/>
        <end position="173"/>
    </location>
</feature>
<name>A0A1D3L4Z3_9EURY</name>
<keyword evidence="1" id="KW-0472">Membrane</keyword>
<dbReference type="AlphaFoldDB" id="A0A1D3L4Z3"/>
<accession>A0A1D3L4Z3</accession>
<keyword evidence="3" id="KW-1185">Reference proteome</keyword>
<gene>
    <name evidence="2" type="ORF">MCBB_2162</name>
</gene>
<evidence type="ECO:0008006" key="4">
    <source>
        <dbReference type="Google" id="ProtNLM"/>
    </source>
</evidence>
<dbReference type="Pfam" id="PF22564">
    <property type="entry name" value="HAAS"/>
    <property type="match status" value="1"/>
</dbReference>
<evidence type="ECO:0000313" key="2">
    <source>
        <dbReference type="EMBL" id="SCG86704.1"/>
    </source>
</evidence>
<keyword evidence="1" id="KW-1133">Transmembrane helix</keyword>
<dbReference type="GeneID" id="30412997"/>
<proteinExistence type="predicted"/>
<keyword evidence="1" id="KW-0812">Transmembrane</keyword>
<evidence type="ECO:0000256" key="1">
    <source>
        <dbReference type="SAM" id="Phobius"/>
    </source>
</evidence>
<dbReference type="STRING" id="118062.MCBB_2162"/>
<organism evidence="2 3">
    <name type="scientific">Methanobacterium congolense</name>
    <dbReference type="NCBI Taxonomy" id="118062"/>
    <lineage>
        <taxon>Archaea</taxon>
        <taxon>Methanobacteriati</taxon>
        <taxon>Methanobacteriota</taxon>
        <taxon>Methanomada group</taxon>
        <taxon>Methanobacteria</taxon>
        <taxon>Methanobacteriales</taxon>
        <taxon>Methanobacteriaceae</taxon>
        <taxon>Methanobacterium</taxon>
    </lineage>
</organism>
<dbReference type="OrthoDB" id="116583at2157"/>
<feature type="transmembrane region" description="Helical" evidence="1">
    <location>
        <begin position="110"/>
        <end position="134"/>
    </location>
</feature>